<dbReference type="NCBIfam" id="NF006126">
    <property type="entry name" value="PRK08270.1"/>
    <property type="match status" value="1"/>
</dbReference>
<dbReference type="GO" id="GO:0009265">
    <property type="term" value="P:2'-deoxyribonucleotide biosynthetic process"/>
    <property type="evidence" value="ECO:0007669"/>
    <property type="project" value="TreeGrafter"/>
</dbReference>
<dbReference type="NCBIfam" id="TIGR02487">
    <property type="entry name" value="NrdD"/>
    <property type="match status" value="1"/>
</dbReference>
<keyword evidence="1 3" id="KW-0547">Nucleotide-binding</keyword>
<dbReference type="AlphaFoldDB" id="A0AAU8GZ37"/>
<proteinExistence type="predicted"/>
<dbReference type="GO" id="GO:0005524">
    <property type="term" value="F:ATP binding"/>
    <property type="evidence" value="ECO:0007669"/>
    <property type="project" value="UniProtKB-UniRule"/>
</dbReference>
<dbReference type="RefSeq" id="WP_353684353.1">
    <property type="nucleotide sequence ID" value="NZ_CP144373.1"/>
</dbReference>
<sequence>MFKNIIKRDGRIVPFDPEKITIAISKAGTATGEFDYETARRLTIKVLLLAEELIQNRDPHVEEIQDIVEEILLSSPYRKTAKAYIIYRDQHAKMREIASQNSIELIDSYLSKVDWRVNENANVHYSLQGLNNYISSEISKTYWLNKIYPPEVRDAYKNGDIHIHDLGLISAYCVGWDLQDLLRVGFRGLKGRVESKPPKHFRVALMQAVNFLYTLQNETAGASAFSNFDTLLAPFIYYDNLNYKQVKQCIQEFLFNINVPTRTAGQVPFTNITLDLTVPPHLRDQAVIIGGEYQDKTYGEFQEYLNMFNEALFEVMEEGDASGRVFSFPIPTINITKDFDWENPVVQKMLKLTAKYGTFYFANFVNSDMNPEDTYSMCCRLRLNKKELLKKGGGLFGANALTGSIGVVTINLPRIGYLSSSEEDFFERLEKMMNIAKTSLEIKRKVIERLTENGLYPYAKFYLRSVKEKTGKYWANHFSTIGIIGMNESIANAKWLNSKGIWTEGGKAFALKVMDFMREMLVKFQEETGNLYNLEATPAEGTSYRLAKIDKQKYPDIITQGRENPYYTNSTWLPVNFTESITYILDHQDELQSKYTGGTVIHLFLGEQPDPERLKNFIKAVFERYKLPYISITPTFSICPECGYIEGEHQSCPKCGNECEVYSRVVGYLRPVSSWNQGKKEEFKDRKYLELKLVA</sequence>
<dbReference type="CDD" id="cd01675">
    <property type="entry name" value="RNR_III"/>
    <property type="match status" value="1"/>
</dbReference>
<dbReference type="Pfam" id="PF03477">
    <property type="entry name" value="ATP-cone"/>
    <property type="match status" value="1"/>
</dbReference>
<dbReference type="Gene3D" id="3.20.70.20">
    <property type="match status" value="1"/>
</dbReference>
<dbReference type="InterPro" id="IPR012833">
    <property type="entry name" value="NrdD"/>
</dbReference>
<dbReference type="Pfam" id="PF13597">
    <property type="entry name" value="NRDD"/>
    <property type="match status" value="1"/>
</dbReference>
<dbReference type="InterPro" id="IPR005144">
    <property type="entry name" value="ATP-cone_dom"/>
</dbReference>
<organism evidence="5">
    <name type="scientific">Thermodesulfovibrio autotrophicus</name>
    <dbReference type="NCBI Taxonomy" id="3118333"/>
    <lineage>
        <taxon>Bacteria</taxon>
        <taxon>Pseudomonadati</taxon>
        <taxon>Nitrospirota</taxon>
        <taxon>Thermodesulfovibrionia</taxon>
        <taxon>Thermodesulfovibrionales</taxon>
        <taxon>Thermodesulfovibrionaceae</taxon>
        <taxon>Thermodesulfovibrio</taxon>
    </lineage>
</organism>
<keyword evidence="5" id="KW-0560">Oxidoreductase</keyword>
<protein>
    <submittedName>
        <fullName evidence="5">Ribonucleoside triphosphate reductase</fullName>
        <ecNumber evidence="5">1.17.4.2</ecNumber>
    </submittedName>
</protein>
<dbReference type="EC" id="1.17.4.2" evidence="5"/>
<dbReference type="EMBL" id="CP144373">
    <property type="protein sequence ID" value="XCH46830.1"/>
    <property type="molecule type" value="Genomic_DNA"/>
</dbReference>
<reference evidence="5" key="1">
    <citation type="submission" date="2024-01" db="EMBL/GenBank/DDBJ databases">
        <title>The first autotrophic representatives of the genus Thermodesulfovibrio.</title>
        <authorList>
            <person name="Maltseva A.I."/>
            <person name="Elcheninov A.G."/>
            <person name="Kublanov I.V."/>
            <person name="Lebedinsky A.V."/>
            <person name="Frolov E.N."/>
        </authorList>
    </citation>
    <scope>NUCLEOTIDE SEQUENCE</scope>
    <source>
        <strain evidence="5">3907-1M</strain>
    </source>
</reference>
<dbReference type="SUPFAM" id="SSF51998">
    <property type="entry name" value="PFL-like glycyl radical enzymes"/>
    <property type="match status" value="1"/>
</dbReference>
<dbReference type="PANTHER" id="PTHR21075:SF0">
    <property type="entry name" value="ANAEROBIC RIBONUCLEOSIDE-TRIPHOSPHATE REDUCTASE"/>
    <property type="match status" value="1"/>
</dbReference>
<feature type="domain" description="ATP-cone" evidence="4">
    <location>
        <begin position="3"/>
        <end position="95"/>
    </location>
</feature>
<dbReference type="PANTHER" id="PTHR21075">
    <property type="entry name" value="ANAEROBIC RIBONUCLEOSIDE-TRIPHOSPHATE REDUCTASE"/>
    <property type="match status" value="1"/>
</dbReference>
<dbReference type="GO" id="GO:0008998">
    <property type="term" value="F:ribonucleoside-triphosphate reductase (thioredoxin) activity"/>
    <property type="evidence" value="ECO:0007669"/>
    <property type="project" value="UniProtKB-EC"/>
</dbReference>
<dbReference type="GO" id="GO:0031250">
    <property type="term" value="C:anaerobic ribonucleoside-triphosphate reductase complex"/>
    <property type="evidence" value="ECO:0007669"/>
    <property type="project" value="TreeGrafter"/>
</dbReference>
<evidence type="ECO:0000256" key="2">
    <source>
        <dbReference type="ARBA" id="ARBA00022840"/>
    </source>
</evidence>
<dbReference type="GO" id="GO:0004748">
    <property type="term" value="F:ribonucleoside-diphosphate reductase activity, thioredoxin disulfide as acceptor"/>
    <property type="evidence" value="ECO:0007669"/>
    <property type="project" value="TreeGrafter"/>
</dbReference>
<dbReference type="PROSITE" id="PS51161">
    <property type="entry name" value="ATP_CONE"/>
    <property type="match status" value="1"/>
</dbReference>
<gene>
    <name evidence="5" type="ORF">V4D30_00795</name>
</gene>
<keyword evidence="2 3" id="KW-0067">ATP-binding</keyword>
<evidence type="ECO:0000256" key="1">
    <source>
        <dbReference type="ARBA" id="ARBA00022741"/>
    </source>
</evidence>
<dbReference type="KEGG" id="taut:V4D30_00795"/>
<accession>A0AAU8GZ37</accession>
<evidence type="ECO:0000313" key="5">
    <source>
        <dbReference type="EMBL" id="XCH46830.1"/>
    </source>
</evidence>
<evidence type="ECO:0000256" key="3">
    <source>
        <dbReference type="PROSITE-ProRule" id="PRU00492"/>
    </source>
</evidence>
<name>A0AAU8GZ37_9BACT</name>
<evidence type="ECO:0000259" key="4">
    <source>
        <dbReference type="PROSITE" id="PS51161"/>
    </source>
</evidence>
<dbReference type="GO" id="GO:0006260">
    <property type="term" value="P:DNA replication"/>
    <property type="evidence" value="ECO:0007669"/>
    <property type="project" value="InterPro"/>
</dbReference>